<dbReference type="CDD" id="cd00311">
    <property type="entry name" value="TIM"/>
    <property type="match status" value="1"/>
</dbReference>
<dbReference type="PROSITE" id="PS00171">
    <property type="entry name" value="TIM_1"/>
    <property type="match status" value="1"/>
</dbReference>
<feature type="active site" description="Electrophile" evidence="8">
    <location>
        <position position="94"/>
    </location>
</feature>
<dbReference type="InterPro" id="IPR013785">
    <property type="entry name" value="Aldolase_TIM"/>
</dbReference>
<feature type="active site" description="Proton acceptor" evidence="8">
    <location>
        <position position="165"/>
    </location>
</feature>
<evidence type="ECO:0000313" key="10">
    <source>
        <dbReference type="EMBL" id="KMT66854.1"/>
    </source>
</evidence>
<comment type="subcellular location">
    <subcellularLocation>
        <location evidence="8 9">Cytoplasm</location>
    </subcellularLocation>
</comment>
<dbReference type="Gene3D" id="3.20.20.70">
    <property type="entry name" value="Aldolase class I"/>
    <property type="match status" value="1"/>
</dbReference>
<gene>
    <name evidence="8" type="primary">tpiA</name>
    <name evidence="10" type="ORF">XM47_01705</name>
</gene>
<feature type="binding site" evidence="8">
    <location>
        <position position="171"/>
    </location>
    <ligand>
        <name>substrate</name>
    </ligand>
</feature>
<comment type="pathway">
    <text evidence="2">Carbohydrate metabolism; erythritol degradation.</text>
</comment>
<dbReference type="GO" id="GO:0019563">
    <property type="term" value="P:glycerol catabolic process"/>
    <property type="evidence" value="ECO:0007669"/>
    <property type="project" value="TreeGrafter"/>
</dbReference>
<keyword evidence="6 8" id="KW-0324">Glycolysis</keyword>
<dbReference type="FunFam" id="3.20.20.70:FF:000016">
    <property type="entry name" value="Triosephosphate isomerase"/>
    <property type="match status" value="1"/>
</dbReference>
<dbReference type="AlphaFoldDB" id="A0A0J8H048"/>
<dbReference type="EMBL" id="LAZL01000002">
    <property type="protein sequence ID" value="KMT66854.1"/>
    <property type="molecule type" value="Genomic_DNA"/>
</dbReference>
<evidence type="ECO:0000256" key="6">
    <source>
        <dbReference type="ARBA" id="ARBA00023152"/>
    </source>
</evidence>
<evidence type="ECO:0000256" key="1">
    <source>
        <dbReference type="ARBA" id="ARBA00004680"/>
    </source>
</evidence>
<comment type="similarity">
    <text evidence="3 8 9">Belongs to the triosephosphate isomerase family.</text>
</comment>
<dbReference type="Proteomes" id="UP000037600">
    <property type="component" value="Unassembled WGS sequence"/>
</dbReference>
<feature type="binding site" evidence="8">
    <location>
        <begin position="11"/>
        <end position="13"/>
    </location>
    <ligand>
        <name>substrate</name>
    </ligand>
</feature>
<reference evidence="10 11" key="1">
    <citation type="submission" date="2015-04" db="EMBL/GenBank/DDBJ databases">
        <title>Draft Genome Sequence of the Novel Agar-Digesting Marine Bacterium Q1.</title>
        <authorList>
            <person name="Li Y."/>
            <person name="Li D."/>
            <person name="Chen G."/>
            <person name="Du Z."/>
        </authorList>
    </citation>
    <scope>NUCLEOTIDE SEQUENCE [LARGE SCALE GENOMIC DNA]</scope>
    <source>
        <strain evidence="10 11">Q1</strain>
    </source>
</reference>
<dbReference type="RefSeq" id="WP_048688675.1">
    <property type="nucleotide sequence ID" value="NZ_KQ130482.1"/>
</dbReference>
<keyword evidence="4 8" id="KW-0312">Gluconeogenesis</keyword>
<dbReference type="GO" id="GO:0006094">
    <property type="term" value="P:gluconeogenesis"/>
    <property type="evidence" value="ECO:0007669"/>
    <property type="project" value="UniProtKB-UniRule"/>
</dbReference>
<evidence type="ECO:0000256" key="2">
    <source>
        <dbReference type="ARBA" id="ARBA00004939"/>
    </source>
</evidence>
<organism evidence="10 11">
    <name type="scientific">Catenovulum maritimum</name>
    <dbReference type="NCBI Taxonomy" id="1513271"/>
    <lineage>
        <taxon>Bacteria</taxon>
        <taxon>Pseudomonadati</taxon>
        <taxon>Pseudomonadota</taxon>
        <taxon>Gammaproteobacteria</taxon>
        <taxon>Alteromonadales</taxon>
        <taxon>Alteromonadaceae</taxon>
        <taxon>Catenovulum</taxon>
    </lineage>
</organism>
<dbReference type="GO" id="GO:0006096">
    <property type="term" value="P:glycolytic process"/>
    <property type="evidence" value="ECO:0007669"/>
    <property type="project" value="UniProtKB-UniRule"/>
</dbReference>
<dbReference type="OrthoDB" id="9809429at2"/>
<dbReference type="PATRIC" id="fig|1513271.3.peg.360"/>
<comment type="subunit">
    <text evidence="8 9">Homodimer.</text>
</comment>
<evidence type="ECO:0000256" key="3">
    <source>
        <dbReference type="ARBA" id="ARBA00007422"/>
    </source>
</evidence>
<keyword evidence="5 8" id="KW-0963">Cytoplasm</keyword>
<dbReference type="HAMAP" id="MF_00147_B">
    <property type="entry name" value="TIM_B"/>
    <property type="match status" value="1"/>
</dbReference>
<dbReference type="GO" id="GO:0005829">
    <property type="term" value="C:cytosol"/>
    <property type="evidence" value="ECO:0007669"/>
    <property type="project" value="TreeGrafter"/>
</dbReference>
<keyword evidence="7 8" id="KW-0413">Isomerase</keyword>
<dbReference type="InterPro" id="IPR000652">
    <property type="entry name" value="Triosephosphate_isomerase"/>
</dbReference>
<dbReference type="InterPro" id="IPR022896">
    <property type="entry name" value="TrioseP_Isoase_bac/euk"/>
</dbReference>
<comment type="pathway">
    <text evidence="1 8 9">Carbohydrate degradation; glycolysis; D-glyceraldehyde 3-phosphate from glycerone phosphate: step 1/1.</text>
</comment>
<feature type="binding site" evidence="8">
    <location>
        <begin position="232"/>
        <end position="233"/>
    </location>
    <ligand>
        <name>substrate</name>
    </ligand>
</feature>
<dbReference type="PANTHER" id="PTHR21139">
    <property type="entry name" value="TRIOSEPHOSPHATE ISOMERASE"/>
    <property type="match status" value="1"/>
</dbReference>
<sequence>MKNKSPLVVANWKLNGGTDLICASVSKFLRHNFKVNIGIAPPYVYLGDMANFLKNSSIMIGSQNISKFESGAFTGETSGQMLKEVGCNFCLIGHSERRQVFLENNASCQTKIARALEANLMPIICIGENEQQYELGLTKHILYKQLHESLQGQDLTGKELCIAYEPIWAIGSGKAASPESVQSIHAYIYEEICTIFDKETADKIRIIYGGSVNKKNAAELLAMPNIDGLLVGGASLDPEHFSEICELANKQAANATVQTNAEAVLA</sequence>
<protein>
    <recommendedName>
        <fullName evidence="8 9">Triosephosphate isomerase</fullName>
        <shortName evidence="8">TIM</shortName>
        <shortName evidence="8">TPI</shortName>
        <ecNumber evidence="8 9">5.3.1.1</ecNumber>
    </recommendedName>
    <alternativeName>
        <fullName evidence="8">Triose-phosphate isomerase</fullName>
    </alternativeName>
</protein>
<comment type="function">
    <text evidence="8">Involved in the gluconeogenesis. Catalyzes stereospecifically the conversion of dihydroxyacetone phosphate (DHAP) to D-glyceraldehyde-3-phosphate (G3P).</text>
</comment>
<dbReference type="PANTHER" id="PTHR21139:SF42">
    <property type="entry name" value="TRIOSEPHOSPHATE ISOMERASE"/>
    <property type="match status" value="1"/>
</dbReference>
<dbReference type="InterPro" id="IPR020861">
    <property type="entry name" value="Triosephosphate_isomerase_AS"/>
</dbReference>
<keyword evidence="11" id="KW-1185">Reference proteome</keyword>
<feature type="binding site" evidence="8">
    <location>
        <position position="211"/>
    </location>
    <ligand>
        <name>substrate</name>
    </ligand>
</feature>
<dbReference type="EC" id="5.3.1.1" evidence="8 9"/>
<evidence type="ECO:0000256" key="7">
    <source>
        <dbReference type="ARBA" id="ARBA00023235"/>
    </source>
</evidence>
<evidence type="ECO:0000256" key="9">
    <source>
        <dbReference type="RuleBase" id="RU363013"/>
    </source>
</evidence>
<comment type="catalytic activity">
    <reaction evidence="8 9">
        <text>D-glyceraldehyde 3-phosphate = dihydroxyacetone phosphate</text>
        <dbReference type="Rhea" id="RHEA:18585"/>
        <dbReference type="ChEBI" id="CHEBI:57642"/>
        <dbReference type="ChEBI" id="CHEBI:59776"/>
        <dbReference type="EC" id="5.3.1.1"/>
    </reaction>
</comment>
<dbReference type="NCBIfam" id="TIGR00419">
    <property type="entry name" value="tim"/>
    <property type="match status" value="1"/>
</dbReference>
<dbReference type="STRING" id="1513271.XM47_01705"/>
<comment type="pathway">
    <text evidence="8 9">Carbohydrate biosynthesis; gluconeogenesis.</text>
</comment>
<evidence type="ECO:0000256" key="5">
    <source>
        <dbReference type="ARBA" id="ARBA00022490"/>
    </source>
</evidence>
<evidence type="ECO:0000256" key="4">
    <source>
        <dbReference type="ARBA" id="ARBA00022432"/>
    </source>
</evidence>
<accession>A0A0J8H048</accession>
<dbReference type="UniPathway" id="UPA00109">
    <property type="reaction ID" value="UER00189"/>
</dbReference>
<evidence type="ECO:0000313" key="11">
    <source>
        <dbReference type="Proteomes" id="UP000037600"/>
    </source>
</evidence>
<proteinExistence type="inferred from homology"/>
<dbReference type="PROSITE" id="PS51440">
    <property type="entry name" value="TIM_2"/>
    <property type="match status" value="1"/>
</dbReference>
<dbReference type="UniPathway" id="UPA00138"/>
<dbReference type="Pfam" id="PF00121">
    <property type="entry name" value="TIM"/>
    <property type="match status" value="1"/>
</dbReference>
<dbReference type="GO" id="GO:0046166">
    <property type="term" value="P:glyceraldehyde-3-phosphate biosynthetic process"/>
    <property type="evidence" value="ECO:0007669"/>
    <property type="project" value="TreeGrafter"/>
</dbReference>
<name>A0A0J8H048_9ALTE</name>
<evidence type="ECO:0000256" key="8">
    <source>
        <dbReference type="HAMAP-Rule" id="MF_00147"/>
    </source>
</evidence>
<dbReference type="InterPro" id="IPR035990">
    <property type="entry name" value="TIM_sf"/>
</dbReference>
<dbReference type="SUPFAM" id="SSF51351">
    <property type="entry name" value="Triosephosphate isomerase (TIM)"/>
    <property type="match status" value="1"/>
</dbReference>
<dbReference type="GO" id="GO:0004807">
    <property type="term" value="F:triose-phosphate isomerase activity"/>
    <property type="evidence" value="ECO:0007669"/>
    <property type="project" value="UniProtKB-UniRule"/>
</dbReference>
<comment type="caution">
    <text evidence="10">The sequence shown here is derived from an EMBL/GenBank/DDBJ whole genome shotgun (WGS) entry which is preliminary data.</text>
</comment>